<dbReference type="Proteomes" id="UP001500194">
    <property type="component" value="Unassembled WGS sequence"/>
</dbReference>
<feature type="transmembrane region" description="Helical" evidence="1">
    <location>
        <begin position="80"/>
        <end position="98"/>
    </location>
</feature>
<proteinExistence type="predicted"/>
<protein>
    <submittedName>
        <fullName evidence="2">DUF420 domain-containing protein</fullName>
    </submittedName>
</protein>
<evidence type="ECO:0000313" key="3">
    <source>
        <dbReference type="Proteomes" id="UP001500194"/>
    </source>
</evidence>
<evidence type="ECO:0000256" key="1">
    <source>
        <dbReference type="SAM" id="Phobius"/>
    </source>
</evidence>
<dbReference type="AlphaFoldDB" id="A0AAV3T2P0"/>
<feature type="transmembrane region" description="Helical" evidence="1">
    <location>
        <begin position="47"/>
        <end position="68"/>
    </location>
</feature>
<dbReference type="PANTHER" id="PTHR37692:SF1">
    <property type="entry name" value="DUF420 DOMAIN-CONTAINING PROTEIN"/>
    <property type="match status" value="1"/>
</dbReference>
<keyword evidence="1" id="KW-0472">Membrane</keyword>
<feature type="transmembrane region" description="Helical" evidence="1">
    <location>
        <begin position="15"/>
        <end position="35"/>
    </location>
</feature>
<reference evidence="2 3" key="1">
    <citation type="journal article" date="2019" name="Int. J. Syst. Evol. Microbiol.">
        <title>The Global Catalogue of Microorganisms (GCM) 10K type strain sequencing project: providing services to taxonomists for standard genome sequencing and annotation.</title>
        <authorList>
            <consortium name="The Broad Institute Genomics Platform"/>
            <consortium name="The Broad Institute Genome Sequencing Center for Infectious Disease"/>
            <person name="Wu L."/>
            <person name="Ma J."/>
        </authorList>
    </citation>
    <scope>NUCLEOTIDE SEQUENCE [LARGE SCALE GENOMIC DNA]</scope>
    <source>
        <strain evidence="2 3">JCM 16327</strain>
    </source>
</reference>
<organism evidence="2 3">
    <name type="scientific">Salarchaeum japonicum</name>
    <dbReference type="NCBI Taxonomy" id="555573"/>
    <lineage>
        <taxon>Archaea</taxon>
        <taxon>Methanobacteriati</taxon>
        <taxon>Methanobacteriota</taxon>
        <taxon>Stenosarchaea group</taxon>
        <taxon>Halobacteria</taxon>
        <taxon>Halobacteriales</taxon>
        <taxon>Halobacteriaceae</taxon>
    </lineage>
</organism>
<keyword evidence="1" id="KW-0812">Transmembrane</keyword>
<dbReference type="PANTHER" id="PTHR37692">
    <property type="entry name" value="HYPOTHETICAL MEMBRANE SPANNING PROTEIN"/>
    <property type="match status" value="1"/>
</dbReference>
<feature type="transmembrane region" description="Helical" evidence="1">
    <location>
        <begin position="171"/>
        <end position="190"/>
    </location>
</feature>
<evidence type="ECO:0000313" key="2">
    <source>
        <dbReference type="EMBL" id="GAA0654088.1"/>
    </source>
</evidence>
<accession>A0AAV3T2P0</accession>
<comment type="caution">
    <text evidence="2">The sequence shown here is derived from an EMBL/GenBank/DDBJ whole genome shotgun (WGS) entry which is preliminary data.</text>
</comment>
<dbReference type="GeneID" id="68573621"/>
<name>A0AAV3T2P0_9EURY</name>
<feature type="transmembrane region" description="Helical" evidence="1">
    <location>
        <begin position="124"/>
        <end position="150"/>
    </location>
</feature>
<dbReference type="RefSeq" id="WP_227260547.1">
    <property type="nucleotide sequence ID" value="NZ_BAAADU010000002.1"/>
</dbReference>
<sequence length="199" mass="21963">MAGFRDWARENPRTLTIALSILGYALVFGAFGGVLPVPTIGKETVDLFSHLIAVVNTLALSALLLGVYLVKQRRLRQHRAAMLTAFTLIMVFLVLYLWKVGGGYEKEIVIRQGQFLADYESIVYGAYLLMLAVHIFLSAVSVPVVLHAVVLGLTQPIDRLGDTLHPRVGRIAAAAWSLSLFLGVVTYWMLNHVYSAVPR</sequence>
<gene>
    <name evidence="2" type="ORF">GCM10009019_17020</name>
</gene>
<keyword evidence="3" id="KW-1185">Reference proteome</keyword>
<keyword evidence="1" id="KW-1133">Transmembrane helix</keyword>
<dbReference type="Pfam" id="PF04238">
    <property type="entry name" value="DUF420"/>
    <property type="match status" value="1"/>
</dbReference>
<dbReference type="EMBL" id="BAAADU010000002">
    <property type="protein sequence ID" value="GAA0654088.1"/>
    <property type="molecule type" value="Genomic_DNA"/>
</dbReference>
<dbReference type="InterPro" id="IPR007352">
    <property type="entry name" value="DUF420"/>
</dbReference>